<name>A0A4U5MDB4_STECR</name>
<dbReference type="GO" id="GO:0005576">
    <property type="term" value="C:extracellular region"/>
    <property type="evidence" value="ECO:0007669"/>
    <property type="project" value="UniProtKB-SubCell"/>
</dbReference>
<comment type="subcellular location">
    <subcellularLocation>
        <location evidence="1">Secreted</location>
    </subcellularLocation>
</comment>
<dbReference type="GO" id="GO:0050482">
    <property type="term" value="P:arachidonate secretion"/>
    <property type="evidence" value="ECO:0007669"/>
    <property type="project" value="InterPro"/>
</dbReference>
<dbReference type="EMBL" id="AZBU02000008">
    <property type="protein sequence ID" value="TKR67118.1"/>
    <property type="molecule type" value="Genomic_DNA"/>
</dbReference>
<dbReference type="InterPro" id="IPR036444">
    <property type="entry name" value="PLipase_A2_dom_sf"/>
</dbReference>
<protein>
    <recommendedName>
        <fullName evidence="6">Phospholipase A2 domain-containing protein</fullName>
    </recommendedName>
</protein>
<dbReference type="PROSITE" id="PS00118">
    <property type="entry name" value="PA2_HIS"/>
    <property type="match status" value="1"/>
</dbReference>
<dbReference type="InterPro" id="IPR053322">
    <property type="entry name" value="PLA2-like"/>
</dbReference>
<keyword evidence="2" id="KW-0964">Secreted</keyword>
<evidence type="ECO:0000313" key="4">
    <source>
        <dbReference type="EMBL" id="TKR67118.1"/>
    </source>
</evidence>
<dbReference type="OrthoDB" id="5781547at2759"/>
<feature type="signal peptide" evidence="3">
    <location>
        <begin position="1"/>
        <end position="18"/>
    </location>
</feature>
<dbReference type="SUPFAM" id="SSF48619">
    <property type="entry name" value="Phospholipase A2, PLA2"/>
    <property type="match status" value="1"/>
</dbReference>
<evidence type="ECO:0000256" key="1">
    <source>
        <dbReference type="ARBA" id="ARBA00004613"/>
    </source>
</evidence>
<evidence type="ECO:0000313" key="5">
    <source>
        <dbReference type="Proteomes" id="UP000298663"/>
    </source>
</evidence>
<organism evidence="4 5">
    <name type="scientific">Steinernema carpocapsae</name>
    <name type="common">Entomopathogenic nematode</name>
    <dbReference type="NCBI Taxonomy" id="34508"/>
    <lineage>
        <taxon>Eukaryota</taxon>
        <taxon>Metazoa</taxon>
        <taxon>Ecdysozoa</taxon>
        <taxon>Nematoda</taxon>
        <taxon>Chromadorea</taxon>
        <taxon>Rhabditida</taxon>
        <taxon>Tylenchina</taxon>
        <taxon>Panagrolaimomorpha</taxon>
        <taxon>Strongyloidoidea</taxon>
        <taxon>Steinernematidae</taxon>
        <taxon>Steinernema</taxon>
    </lineage>
</organism>
<dbReference type="AlphaFoldDB" id="A0A4U5MDB4"/>
<evidence type="ECO:0008006" key="6">
    <source>
        <dbReference type="Google" id="ProtNLM"/>
    </source>
</evidence>
<keyword evidence="3" id="KW-0732">Signal</keyword>
<dbReference type="Proteomes" id="UP000298663">
    <property type="component" value="Unassembled WGS sequence"/>
</dbReference>
<dbReference type="GO" id="GO:0006644">
    <property type="term" value="P:phospholipid metabolic process"/>
    <property type="evidence" value="ECO:0007669"/>
    <property type="project" value="InterPro"/>
</dbReference>
<dbReference type="Gene3D" id="1.20.90.10">
    <property type="entry name" value="Phospholipase A2 domain"/>
    <property type="match status" value="1"/>
</dbReference>
<evidence type="ECO:0000256" key="3">
    <source>
        <dbReference type="SAM" id="SignalP"/>
    </source>
</evidence>
<gene>
    <name evidence="4" type="ORF">L596_023320</name>
</gene>
<reference evidence="4 5" key="2">
    <citation type="journal article" date="2019" name="G3 (Bethesda)">
        <title>Hybrid Assembly of the Genome of the Entomopathogenic Nematode Steinernema carpocapsae Identifies the X-Chromosome.</title>
        <authorList>
            <person name="Serra L."/>
            <person name="Macchietto M."/>
            <person name="Macias-Munoz A."/>
            <person name="McGill C.J."/>
            <person name="Rodriguez I.M."/>
            <person name="Rodriguez B."/>
            <person name="Murad R."/>
            <person name="Mortazavi A."/>
        </authorList>
    </citation>
    <scope>NUCLEOTIDE SEQUENCE [LARGE SCALE GENOMIC DNA]</scope>
    <source>
        <strain evidence="4 5">ALL</strain>
    </source>
</reference>
<accession>A0A4U5MDB4</accession>
<reference evidence="4 5" key="1">
    <citation type="journal article" date="2015" name="Genome Biol.">
        <title>Comparative genomics of Steinernema reveals deeply conserved gene regulatory networks.</title>
        <authorList>
            <person name="Dillman A.R."/>
            <person name="Macchietto M."/>
            <person name="Porter C.F."/>
            <person name="Rogers A."/>
            <person name="Williams B."/>
            <person name="Antoshechkin I."/>
            <person name="Lee M.M."/>
            <person name="Goodwin Z."/>
            <person name="Lu X."/>
            <person name="Lewis E.E."/>
            <person name="Goodrich-Blair H."/>
            <person name="Stock S.P."/>
            <person name="Adams B.J."/>
            <person name="Sternberg P.W."/>
            <person name="Mortazavi A."/>
        </authorList>
    </citation>
    <scope>NUCLEOTIDE SEQUENCE [LARGE SCALE GENOMIC DNA]</scope>
    <source>
        <strain evidence="4 5">ALL</strain>
    </source>
</reference>
<dbReference type="PANTHER" id="PTHR34228">
    <property type="entry name" value="PROTEIN CBG09474-RELATED"/>
    <property type="match status" value="1"/>
</dbReference>
<proteinExistence type="predicted"/>
<feature type="chain" id="PRO_5020548205" description="Phospholipase A2 domain-containing protein" evidence="3">
    <location>
        <begin position="19"/>
        <end position="108"/>
    </location>
</feature>
<dbReference type="GO" id="GO:0004623">
    <property type="term" value="F:phospholipase A2 activity"/>
    <property type="evidence" value="ECO:0007669"/>
    <property type="project" value="InterPro"/>
</dbReference>
<sequence length="108" mass="11747">MPPIQILLFVASIAAASAFTCGSGPFSTFFAKSSIQLDCPEKMDLFDRCCNSHDQCYDAQRGRARCDDIFCACLQRAARGSKPCERTDGPAFCWAVRKFGGSAYRASG</sequence>
<dbReference type="InterPro" id="IPR033113">
    <property type="entry name" value="PLA2_histidine"/>
</dbReference>
<keyword evidence="5" id="KW-1185">Reference proteome</keyword>
<evidence type="ECO:0000256" key="2">
    <source>
        <dbReference type="ARBA" id="ARBA00022525"/>
    </source>
</evidence>
<comment type="caution">
    <text evidence="4">The sequence shown here is derived from an EMBL/GenBank/DDBJ whole genome shotgun (WGS) entry which is preliminary data.</text>
</comment>